<dbReference type="OrthoDB" id="162246at2"/>
<evidence type="ECO:0000256" key="5">
    <source>
        <dbReference type="ARBA" id="ARBA00022692"/>
    </source>
</evidence>
<dbReference type="PANTHER" id="PTHR33445:SF1">
    <property type="entry name" value="ATP SYNTHASE SUBUNIT B"/>
    <property type="match status" value="1"/>
</dbReference>
<keyword evidence="3 13" id="KW-1003">Cell membrane</keyword>
<evidence type="ECO:0000313" key="16">
    <source>
        <dbReference type="EMBL" id="GCF09362.1"/>
    </source>
</evidence>
<keyword evidence="17" id="KW-1185">Reference proteome</keyword>
<reference evidence="16 17" key="1">
    <citation type="submission" date="2019-01" db="EMBL/GenBank/DDBJ databases">
        <title>Draft genome sequence of Dictyobacter sp. Uno17.</title>
        <authorList>
            <person name="Wang C.M."/>
            <person name="Zheng Y."/>
            <person name="Sakai Y."/>
            <person name="Abe K."/>
            <person name="Yokota A."/>
            <person name="Yabe S."/>
        </authorList>
    </citation>
    <scope>NUCLEOTIDE SEQUENCE [LARGE SCALE GENOMIC DNA]</scope>
    <source>
        <strain evidence="16 17">Uno17</strain>
    </source>
</reference>
<dbReference type="GO" id="GO:0045259">
    <property type="term" value="C:proton-transporting ATP synthase complex"/>
    <property type="evidence" value="ECO:0007669"/>
    <property type="project" value="UniProtKB-KW"/>
</dbReference>
<comment type="function">
    <text evidence="13">Component of the F(0) channel, it forms part of the peripheral stalk, linking F(1) to F(0).</text>
</comment>
<dbReference type="InterPro" id="IPR002146">
    <property type="entry name" value="ATP_synth_b/b'su_bac/chlpt"/>
</dbReference>
<dbReference type="InterPro" id="IPR005864">
    <property type="entry name" value="ATP_synth_F0_bsu_bac"/>
</dbReference>
<comment type="caution">
    <text evidence="16">The sequence shown here is derived from an EMBL/GenBank/DDBJ whole genome shotgun (WGS) entry which is preliminary data.</text>
</comment>
<comment type="subcellular location">
    <subcellularLocation>
        <location evidence="13">Cell membrane</location>
        <topology evidence="13">Single-pass membrane protein</topology>
    </subcellularLocation>
    <subcellularLocation>
        <location evidence="12">Endomembrane system</location>
        <topology evidence="12">Single-pass membrane protein</topology>
    </subcellularLocation>
</comment>
<feature type="transmembrane region" description="Helical" evidence="13">
    <location>
        <begin position="23"/>
        <end position="49"/>
    </location>
</feature>
<evidence type="ECO:0000256" key="8">
    <source>
        <dbReference type="ARBA" id="ARBA00023065"/>
    </source>
</evidence>
<evidence type="ECO:0000256" key="11">
    <source>
        <dbReference type="ARBA" id="ARBA00025198"/>
    </source>
</evidence>
<evidence type="ECO:0000256" key="15">
    <source>
        <dbReference type="SAM" id="Coils"/>
    </source>
</evidence>
<protein>
    <recommendedName>
        <fullName evidence="13">ATP synthase subunit b</fullName>
    </recommendedName>
    <alternativeName>
        <fullName evidence="13">ATP synthase F(0) sector subunit b</fullName>
    </alternativeName>
    <alternativeName>
        <fullName evidence="13">ATPase subunit I</fullName>
    </alternativeName>
    <alternativeName>
        <fullName evidence="13">F-type ATPase subunit b</fullName>
        <shortName evidence="13">F-ATPase subunit b</shortName>
    </alternativeName>
</protein>
<dbReference type="HAMAP" id="MF_01398">
    <property type="entry name" value="ATP_synth_b_bprime"/>
    <property type="match status" value="1"/>
</dbReference>
<evidence type="ECO:0000256" key="7">
    <source>
        <dbReference type="ARBA" id="ARBA00022989"/>
    </source>
</evidence>
<organism evidence="16 17">
    <name type="scientific">Dictyobacter arantiisoli</name>
    <dbReference type="NCBI Taxonomy" id="2014874"/>
    <lineage>
        <taxon>Bacteria</taxon>
        <taxon>Bacillati</taxon>
        <taxon>Chloroflexota</taxon>
        <taxon>Ktedonobacteria</taxon>
        <taxon>Ktedonobacterales</taxon>
        <taxon>Dictyobacteraceae</taxon>
        <taxon>Dictyobacter</taxon>
    </lineage>
</organism>
<evidence type="ECO:0000256" key="14">
    <source>
        <dbReference type="RuleBase" id="RU003848"/>
    </source>
</evidence>
<dbReference type="EMBL" id="BIXY01000041">
    <property type="protein sequence ID" value="GCF09362.1"/>
    <property type="molecule type" value="Genomic_DNA"/>
</dbReference>
<evidence type="ECO:0000256" key="3">
    <source>
        <dbReference type="ARBA" id="ARBA00022475"/>
    </source>
</evidence>
<evidence type="ECO:0000256" key="6">
    <source>
        <dbReference type="ARBA" id="ARBA00022781"/>
    </source>
</evidence>
<comment type="function">
    <text evidence="11 13">F(1)F(0) ATP synthase produces ATP from ADP in the presence of a proton or sodium gradient. F-type ATPases consist of two structural domains, F(1) containing the extramembraneous catalytic core and F(0) containing the membrane proton channel, linked together by a central stalk and a peripheral stalk. During catalysis, ATP synthesis in the catalytic domain of F(1) is coupled via a rotary mechanism of the central stalk subunits to proton translocation.</text>
</comment>
<dbReference type="GO" id="GO:0046961">
    <property type="term" value="F:proton-transporting ATPase activity, rotational mechanism"/>
    <property type="evidence" value="ECO:0007669"/>
    <property type="project" value="TreeGrafter"/>
</dbReference>
<sequence length="185" mass="20364">MQITFTLASAAMAAESTGGIGALGINAAAFLSQLVSFLIVFFVLGKYVLPVVQRTLAKRQALIREGIENAEKAKRDLAEATNNAERIILDAKRQAQDSIERATKNAAQVAQQIETEARERAEKISQQQIARIQQEANRARLELSRDVINLSIDAASKVISRSVDSKDNRRLVEEFVTANDQARNN</sequence>
<dbReference type="GO" id="GO:0046933">
    <property type="term" value="F:proton-transporting ATP synthase activity, rotational mechanism"/>
    <property type="evidence" value="ECO:0007669"/>
    <property type="project" value="UniProtKB-UniRule"/>
</dbReference>
<evidence type="ECO:0000256" key="1">
    <source>
        <dbReference type="ARBA" id="ARBA00005513"/>
    </source>
</evidence>
<dbReference type="NCBIfam" id="TIGR01144">
    <property type="entry name" value="ATP_synt_b"/>
    <property type="match status" value="1"/>
</dbReference>
<proteinExistence type="inferred from homology"/>
<keyword evidence="10 13" id="KW-0066">ATP synthesis</keyword>
<keyword evidence="7 13" id="KW-1133">Transmembrane helix</keyword>
<dbReference type="Gene3D" id="6.10.250.1580">
    <property type="match status" value="1"/>
</dbReference>
<keyword evidence="8 13" id="KW-0406">Ion transport</keyword>
<comment type="subunit">
    <text evidence="13">F-type ATPases have 2 components, F(1) - the catalytic core - and F(0) - the membrane proton channel. F(1) has five subunits: alpha(3), beta(3), gamma(1), delta(1), epsilon(1). F(0) has three main subunits: a(1), b(2) and c(10-14). The alpha and beta chains form an alternating ring which encloses part of the gamma chain. F(1) is attached to F(0) by a central stalk formed by the gamma and epsilon chains, while a peripheral stalk is formed by the delta and b chains.</text>
</comment>
<evidence type="ECO:0000256" key="2">
    <source>
        <dbReference type="ARBA" id="ARBA00022448"/>
    </source>
</evidence>
<evidence type="ECO:0000256" key="13">
    <source>
        <dbReference type="HAMAP-Rule" id="MF_01398"/>
    </source>
</evidence>
<dbReference type="SUPFAM" id="SSF81573">
    <property type="entry name" value="F1F0 ATP synthase subunit B, membrane domain"/>
    <property type="match status" value="1"/>
</dbReference>
<dbReference type="GO" id="GO:0012505">
    <property type="term" value="C:endomembrane system"/>
    <property type="evidence" value="ECO:0007669"/>
    <property type="project" value="UniProtKB-SubCell"/>
</dbReference>
<evidence type="ECO:0000256" key="4">
    <source>
        <dbReference type="ARBA" id="ARBA00022547"/>
    </source>
</evidence>
<keyword evidence="6 13" id="KW-0375">Hydrogen ion transport</keyword>
<accession>A0A5A5TD27</accession>
<keyword evidence="4 13" id="KW-0138">CF(0)</keyword>
<dbReference type="GO" id="GO:0005886">
    <property type="term" value="C:plasma membrane"/>
    <property type="evidence" value="ECO:0007669"/>
    <property type="project" value="UniProtKB-SubCell"/>
</dbReference>
<evidence type="ECO:0000256" key="10">
    <source>
        <dbReference type="ARBA" id="ARBA00023310"/>
    </source>
</evidence>
<evidence type="ECO:0000256" key="12">
    <source>
        <dbReference type="ARBA" id="ARBA00037847"/>
    </source>
</evidence>
<dbReference type="CDD" id="cd06503">
    <property type="entry name" value="ATP-synt_Fo_b"/>
    <property type="match status" value="1"/>
</dbReference>
<feature type="coiled-coil region" evidence="15">
    <location>
        <begin position="63"/>
        <end position="142"/>
    </location>
</feature>
<dbReference type="InterPro" id="IPR028987">
    <property type="entry name" value="ATP_synth_B-like_membr_sf"/>
</dbReference>
<keyword evidence="5 13" id="KW-0812">Transmembrane</keyword>
<evidence type="ECO:0000313" key="17">
    <source>
        <dbReference type="Proteomes" id="UP000322530"/>
    </source>
</evidence>
<dbReference type="Pfam" id="PF00430">
    <property type="entry name" value="ATP-synt_B"/>
    <property type="match status" value="1"/>
</dbReference>
<dbReference type="AlphaFoldDB" id="A0A5A5TD27"/>
<evidence type="ECO:0000256" key="9">
    <source>
        <dbReference type="ARBA" id="ARBA00023136"/>
    </source>
</evidence>
<dbReference type="InterPro" id="IPR050059">
    <property type="entry name" value="ATP_synthase_B_chain"/>
</dbReference>
<name>A0A5A5TD27_9CHLR</name>
<keyword evidence="2 13" id="KW-0813">Transport</keyword>
<dbReference type="Proteomes" id="UP000322530">
    <property type="component" value="Unassembled WGS sequence"/>
</dbReference>
<dbReference type="PANTHER" id="PTHR33445">
    <property type="entry name" value="ATP SYNTHASE SUBUNIT B', CHLOROPLASTIC"/>
    <property type="match status" value="1"/>
</dbReference>
<comment type="similarity">
    <text evidence="1 13 14">Belongs to the ATPase B chain family.</text>
</comment>
<keyword evidence="15" id="KW-0175">Coiled coil</keyword>
<dbReference type="RefSeq" id="WP_149402302.1">
    <property type="nucleotide sequence ID" value="NZ_BIXY01000041.1"/>
</dbReference>
<gene>
    <name evidence="13 16" type="primary">atpF</name>
    <name evidence="16" type="ORF">KDI_29260</name>
</gene>
<keyword evidence="9 13" id="KW-0472">Membrane</keyword>